<feature type="region of interest" description="Disordered" evidence="1">
    <location>
        <begin position="1343"/>
        <end position="1383"/>
    </location>
</feature>
<feature type="domain" description="J" evidence="2">
    <location>
        <begin position="1253"/>
        <end position="1338"/>
    </location>
</feature>
<keyword evidence="4" id="KW-1185">Reference proteome</keyword>
<dbReference type="InterPro" id="IPR036869">
    <property type="entry name" value="J_dom_sf"/>
</dbReference>
<dbReference type="PANTHER" id="PTHR45181:SF4">
    <property type="entry name" value="HEAT SHOCK PROTEIN DNAJ WITH TETRATRICOPEPTIDE REPEAT-CONTAINING PROTEIN"/>
    <property type="match status" value="1"/>
</dbReference>
<feature type="compositionally biased region" description="Acidic residues" evidence="1">
    <location>
        <begin position="650"/>
        <end position="659"/>
    </location>
</feature>
<proteinExistence type="predicted"/>
<feature type="compositionally biased region" description="Low complexity" evidence="1">
    <location>
        <begin position="14"/>
        <end position="31"/>
    </location>
</feature>
<dbReference type="Pfam" id="PF00226">
    <property type="entry name" value="DnaJ"/>
    <property type="match status" value="1"/>
</dbReference>
<dbReference type="STRING" id="29655.A0A0K9PSW4"/>
<dbReference type="PANTHER" id="PTHR45181">
    <property type="entry name" value="HEAT SHOCK PROTEIN DNAJ WITH TETRATRICOPEPTIDE REPEAT-CONTAINING PROTEIN"/>
    <property type="match status" value="1"/>
</dbReference>
<dbReference type="SUPFAM" id="SSF46565">
    <property type="entry name" value="Chaperone J-domain"/>
    <property type="match status" value="1"/>
</dbReference>
<dbReference type="InterPro" id="IPR018253">
    <property type="entry name" value="DnaJ_domain_CS"/>
</dbReference>
<feature type="compositionally biased region" description="Polar residues" evidence="1">
    <location>
        <begin position="225"/>
        <end position="235"/>
    </location>
</feature>
<feature type="region of interest" description="Disordered" evidence="1">
    <location>
        <begin position="528"/>
        <end position="554"/>
    </location>
</feature>
<feature type="compositionally biased region" description="Basic and acidic residues" evidence="1">
    <location>
        <begin position="1354"/>
        <end position="1373"/>
    </location>
</feature>
<sequence length="1397" mass="156374">MEQPKEMPNPSIDLRSFAFSTASSSSNQSRLSKPRLVKQRRRVSRPVDAWNPFHSPNLHHATDSVPSSGKGFVFGSSTSFPVPNSSATGKDGNFTGFVWRTESGFGADKEACTSKMEKLHIETKGAGSKGDFTFGSSKNIVNSFEDDTANKFHENFKKLNIESQLSKNLEDINKDSGGGTASTFLFDDDIANKFPENFMKLNIENQFSKKMEDINKDSDGGSALPETTVQHSNAGSKGDFTFGTSNFFANSFNDEIQNKFPEKFKNLNIKKQPSENLEDINKDPEAASVFSETDANNINAAGKGVFTFGSSKNVVNSFDDDIANKFPEKFKKLNIKNQSSQNLQDTDKDSEEVNAFPNVHETGVKNIFAPENKPNNSEESTSDNFLHDKLKLNNGDSFNIFNIFENSGTSDFRNNLHLPKKEALFSEIGGKVNSESYQDVKHNDSIAGSSILDFKFRAGNQDIATGSSYSSFTDSGFTSGAAGFTFTGCGAGDSYVDSKTQNNNTPFPSEDNMFKEMCQNRAFGIKKEVKGSMSRSRKGKSWRTAQSHPKMDSASFQKDKIANENSEFDSPGHFSPMDSSPYEEILVCEINSGPSESGTFDSYHTSTNAQHSTGQHFDVTEDNSIKNPEFQADATKDDSECFLDAKSSFLEEEEDGEEVESSRRDKEGLTENTSSYYSCYNNLTENKFIFSSSPSFRNHPTELKQDFTFCSALNNDSHDAKANGSGFTFATDASTEHASSLLKQLHKRKSRIKNTKKSYKTTPFGNINVDSPSSFPSPHLSGSLQSNSKWNHAHEGDLFISEKIFEKNIVEGKDPEIKRESTSSTILHTAAREACENWRLKGNQAYTTGNLSKAEDYYTRGLNSVSSNENSRSCNHLLVLCYSNRAATRMSLSRMREALNDCLLAIAIEPNFHKAQLRAANCHLSLGEIEDASTLFKKCFQVFKCDNLGSKFLEEASDGLRKTKVVADGMCLSSEILKTRTCSDAKNALSTISEMLLISPQSERLLEMKADALLLLRKYNEVIELCEKTMKSSEINSSFIQADDPLIEGDTDHIKPYEIWRWHVISRSYFYLGKLEEVIKLLQCHNLVGPIREECRRKSLEPFAWLFDTVKELLRLKDMGNNAFKERRHLEAVEHYTAALACSVESRPFAAICFCNRAAAYQALNQITDAIADCSLAIALDENYPKAISRRATLYELIRDYDQANNDLGRLISLLKKQSGAMVSPSSDGAILTRAHTRLACVQDEARRGIPLNMYKILGVESSSTTVDIKKAYRKAALKHHPDKVLQFLVKGEKSNDNIWNDVSDVLHKDADHVFKMIGEAYSILSDTTKREQYDAEEEMRIILKKGDGVPQRHPGEYHYSRSDKSNMRRHSESTWNSHGRQRQRWSESAYSSRYYY</sequence>
<dbReference type="OMA" id="ADCTMAS"/>
<evidence type="ECO:0000256" key="1">
    <source>
        <dbReference type="SAM" id="MobiDB-lite"/>
    </source>
</evidence>
<dbReference type="Gene3D" id="1.25.40.10">
    <property type="entry name" value="Tetratricopeptide repeat domain"/>
    <property type="match status" value="2"/>
</dbReference>
<dbReference type="InterPro" id="IPR019734">
    <property type="entry name" value="TPR_rpt"/>
</dbReference>
<dbReference type="PRINTS" id="PR00625">
    <property type="entry name" value="JDOMAIN"/>
</dbReference>
<gene>
    <name evidence="3" type="ORF">ZOSMA_16G00180</name>
</gene>
<dbReference type="Proteomes" id="UP000036987">
    <property type="component" value="Unassembled WGS sequence"/>
</dbReference>
<dbReference type="Gene3D" id="1.10.287.110">
    <property type="entry name" value="DnaJ domain"/>
    <property type="match status" value="1"/>
</dbReference>
<dbReference type="EMBL" id="LFYR01000643">
    <property type="protein sequence ID" value="KMZ72054.1"/>
    <property type="molecule type" value="Genomic_DNA"/>
</dbReference>
<reference evidence="4" key="1">
    <citation type="journal article" date="2016" name="Nature">
        <title>The genome of the seagrass Zostera marina reveals angiosperm adaptation to the sea.</title>
        <authorList>
            <person name="Olsen J.L."/>
            <person name="Rouze P."/>
            <person name="Verhelst B."/>
            <person name="Lin Y.-C."/>
            <person name="Bayer T."/>
            <person name="Collen J."/>
            <person name="Dattolo E."/>
            <person name="De Paoli E."/>
            <person name="Dittami S."/>
            <person name="Maumus F."/>
            <person name="Michel G."/>
            <person name="Kersting A."/>
            <person name="Lauritano C."/>
            <person name="Lohaus R."/>
            <person name="Toepel M."/>
            <person name="Tonon T."/>
            <person name="Vanneste K."/>
            <person name="Amirebrahimi M."/>
            <person name="Brakel J."/>
            <person name="Bostroem C."/>
            <person name="Chovatia M."/>
            <person name="Grimwood J."/>
            <person name="Jenkins J.W."/>
            <person name="Jueterbock A."/>
            <person name="Mraz A."/>
            <person name="Stam W.T."/>
            <person name="Tice H."/>
            <person name="Bornberg-Bauer E."/>
            <person name="Green P.J."/>
            <person name="Pearson G.A."/>
            <person name="Procaccini G."/>
            <person name="Duarte C.M."/>
            <person name="Schmutz J."/>
            <person name="Reusch T.B.H."/>
            <person name="Van de Peer Y."/>
        </authorList>
    </citation>
    <scope>NUCLEOTIDE SEQUENCE [LARGE SCALE GENOMIC DNA]</scope>
    <source>
        <strain evidence="4">cv. Finnish</strain>
    </source>
</reference>
<dbReference type="PROSITE" id="PS50076">
    <property type="entry name" value="DNAJ_2"/>
    <property type="match status" value="1"/>
</dbReference>
<dbReference type="GO" id="GO:0005783">
    <property type="term" value="C:endoplasmic reticulum"/>
    <property type="evidence" value="ECO:0007669"/>
    <property type="project" value="UniProtKB-ARBA"/>
</dbReference>
<evidence type="ECO:0000259" key="2">
    <source>
        <dbReference type="PROSITE" id="PS50076"/>
    </source>
</evidence>
<organism evidence="3 4">
    <name type="scientific">Zostera marina</name>
    <name type="common">Eelgrass</name>
    <dbReference type="NCBI Taxonomy" id="29655"/>
    <lineage>
        <taxon>Eukaryota</taxon>
        <taxon>Viridiplantae</taxon>
        <taxon>Streptophyta</taxon>
        <taxon>Embryophyta</taxon>
        <taxon>Tracheophyta</taxon>
        <taxon>Spermatophyta</taxon>
        <taxon>Magnoliopsida</taxon>
        <taxon>Liliopsida</taxon>
        <taxon>Zosteraceae</taxon>
        <taxon>Zostera</taxon>
    </lineage>
</organism>
<dbReference type="CDD" id="cd06257">
    <property type="entry name" value="DnaJ"/>
    <property type="match status" value="1"/>
</dbReference>
<evidence type="ECO:0000313" key="4">
    <source>
        <dbReference type="Proteomes" id="UP000036987"/>
    </source>
</evidence>
<evidence type="ECO:0000313" key="3">
    <source>
        <dbReference type="EMBL" id="KMZ72054.1"/>
    </source>
</evidence>
<accession>A0A0K9PSW4</accession>
<dbReference type="SMART" id="SM00028">
    <property type="entry name" value="TPR"/>
    <property type="match status" value="7"/>
</dbReference>
<feature type="region of interest" description="Disordered" evidence="1">
    <location>
        <begin position="649"/>
        <end position="668"/>
    </location>
</feature>
<dbReference type="InterPro" id="IPR011990">
    <property type="entry name" value="TPR-like_helical_dom_sf"/>
</dbReference>
<dbReference type="PROSITE" id="PS00636">
    <property type="entry name" value="DNAJ_1"/>
    <property type="match status" value="1"/>
</dbReference>
<dbReference type="InterPro" id="IPR001623">
    <property type="entry name" value="DnaJ_domain"/>
</dbReference>
<dbReference type="SUPFAM" id="SSF48452">
    <property type="entry name" value="TPR-like"/>
    <property type="match status" value="2"/>
</dbReference>
<protein>
    <recommendedName>
        <fullName evidence="2">J domain-containing protein</fullName>
    </recommendedName>
</protein>
<comment type="caution">
    <text evidence="3">The sequence shown here is derived from an EMBL/GenBank/DDBJ whole genome shotgun (WGS) entry which is preliminary data.</text>
</comment>
<feature type="compositionally biased region" description="Basic residues" evidence="1">
    <location>
        <begin position="32"/>
        <end position="44"/>
    </location>
</feature>
<dbReference type="OrthoDB" id="10250354at2759"/>
<feature type="region of interest" description="Disordered" evidence="1">
    <location>
        <begin position="216"/>
        <end position="236"/>
    </location>
</feature>
<dbReference type="SMART" id="SM00271">
    <property type="entry name" value="DnaJ"/>
    <property type="match status" value="1"/>
</dbReference>
<feature type="region of interest" description="Disordered" evidence="1">
    <location>
        <begin position="1"/>
        <end position="64"/>
    </location>
</feature>
<name>A0A0K9PSW4_ZOSMR</name>